<accession>A0A9K3PGV7</accession>
<dbReference type="EMBL" id="JAGRRH010000021">
    <property type="protein sequence ID" value="KAG7347202.1"/>
    <property type="molecule type" value="Genomic_DNA"/>
</dbReference>
<proteinExistence type="predicted"/>
<keyword evidence="5" id="KW-1185">Reference proteome</keyword>
<sequence>MGLLTRVADEVPSILPCAEIEKTKTQNHLREDVEQRPVASQHAQVIANDPRTNLKDQLKSLLHKYNGCTNSDEVVEVVDQLVELNPTPSNCAQTALFEGEFHTLTAPTFPGRLKPVTKDQENIVQYTLGRISFNIFQPNKLVCTLRSVRNPVRSRSVHTKDGRTTFSYHFLLDITIHTPNGDLPATMINEAYCHEHPVVNNRLMVTFTGGTLMPASEIVNDNSKLKLWEKTFEGAYQKADEERSYLAWFLHYFLKLLLGLTVPSDHKEDILKNTFHFDMKRSPTGHMDVLYLDEDLRITKGNRGTIVIAERAVLLSQQ</sequence>
<comment type="caution">
    <text evidence="4">The sequence shown here is derived from an EMBL/GenBank/DDBJ whole genome shotgun (WGS) entry which is preliminary data.</text>
</comment>
<dbReference type="OrthoDB" id="189024at2759"/>
<evidence type="ECO:0000259" key="3">
    <source>
        <dbReference type="Pfam" id="PF04755"/>
    </source>
</evidence>
<dbReference type="Proteomes" id="UP000693970">
    <property type="component" value="Unassembled WGS sequence"/>
</dbReference>
<reference evidence="4" key="1">
    <citation type="journal article" date="2021" name="Sci. Rep.">
        <title>Diploid genomic architecture of Nitzschia inconspicua, an elite biomass production diatom.</title>
        <authorList>
            <person name="Oliver A."/>
            <person name="Podell S."/>
            <person name="Pinowska A."/>
            <person name="Traller J.C."/>
            <person name="Smith S.R."/>
            <person name="McClure R."/>
            <person name="Beliaev A."/>
            <person name="Bohutskyi P."/>
            <person name="Hill E.A."/>
            <person name="Rabines A."/>
            <person name="Zheng H."/>
            <person name="Allen L.Z."/>
            <person name="Kuo A."/>
            <person name="Grigoriev I.V."/>
            <person name="Allen A.E."/>
            <person name="Hazlebeck D."/>
            <person name="Allen E.E."/>
        </authorList>
    </citation>
    <scope>NUCLEOTIDE SEQUENCE</scope>
    <source>
        <strain evidence="4">Hildebrandi</strain>
    </source>
</reference>
<organism evidence="4 5">
    <name type="scientific">Nitzschia inconspicua</name>
    <dbReference type="NCBI Taxonomy" id="303405"/>
    <lineage>
        <taxon>Eukaryota</taxon>
        <taxon>Sar</taxon>
        <taxon>Stramenopiles</taxon>
        <taxon>Ochrophyta</taxon>
        <taxon>Bacillariophyta</taxon>
        <taxon>Bacillariophyceae</taxon>
        <taxon>Bacillariophycidae</taxon>
        <taxon>Bacillariales</taxon>
        <taxon>Bacillariaceae</taxon>
        <taxon>Nitzschia</taxon>
    </lineage>
</organism>
<feature type="domain" description="Plastid lipid-associated protein/fibrillin conserved" evidence="3">
    <location>
        <begin position="282"/>
        <end position="308"/>
    </location>
</feature>
<reference evidence="4" key="2">
    <citation type="submission" date="2021-04" db="EMBL/GenBank/DDBJ databases">
        <authorList>
            <person name="Podell S."/>
        </authorList>
    </citation>
    <scope>NUCLEOTIDE SEQUENCE</scope>
    <source>
        <strain evidence="4">Hildebrandi</strain>
    </source>
</reference>
<dbReference type="AlphaFoldDB" id="A0A9K3PGV7"/>
<dbReference type="GO" id="GO:0009536">
    <property type="term" value="C:plastid"/>
    <property type="evidence" value="ECO:0007669"/>
    <property type="project" value="UniProtKB-SubCell"/>
</dbReference>
<protein>
    <submittedName>
        <fullName evidence="4">Plastid lipid-associated PAP/fibrillin family protein</fullName>
    </submittedName>
</protein>
<dbReference type="Pfam" id="PF04755">
    <property type="entry name" value="PAP_fibrillin"/>
    <property type="match status" value="1"/>
</dbReference>
<name>A0A9K3PGV7_9STRA</name>
<evidence type="ECO:0000256" key="1">
    <source>
        <dbReference type="ARBA" id="ARBA00004474"/>
    </source>
</evidence>
<evidence type="ECO:0000313" key="4">
    <source>
        <dbReference type="EMBL" id="KAG7347202.1"/>
    </source>
</evidence>
<evidence type="ECO:0000313" key="5">
    <source>
        <dbReference type="Proteomes" id="UP000693970"/>
    </source>
</evidence>
<keyword evidence="2" id="KW-0934">Plastid</keyword>
<comment type="subcellular location">
    <subcellularLocation>
        <location evidence="1">Plastid</location>
    </subcellularLocation>
</comment>
<gene>
    <name evidence="4" type="ORF">IV203_006271</name>
</gene>
<dbReference type="InterPro" id="IPR006843">
    <property type="entry name" value="PAP/fibrillin_dom"/>
</dbReference>
<evidence type="ECO:0000256" key="2">
    <source>
        <dbReference type="ARBA" id="ARBA00022640"/>
    </source>
</evidence>